<evidence type="ECO:0000256" key="3">
    <source>
        <dbReference type="ARBA" id="ARBA00022989"/>
    </source>
</evidence>
<dbReference type="PANTHER" id="PTHR35529:SF2">
    <property type="entry name" value="SPORULATION PROTEIN YTAF-RELATED"/>
    <property type="match status" value="1"/>
</dbReference>
<evidence type="ECO:0000256" key="1">
    <source>
        <dbReference type="ARBA" id="ARBA00022475"/>
    </source>
</evidence>
<feature type="transmembrane region" description="Helical" evidence="5">
    <location>
        <begin position="67"/>
        <end position="88"/>
    </location>
</feature>
<keyword evidence="4 5" id="KW-0472">Membrane</keyword>
<keyword evidence="2 5" id="KW-0812">Transmembrane</keyword>
<feature type="transmembrane region" description="Helical" evidence="5">
    <location>
        <begin position="33"/>
        <end position="55"/>
    </location>
</feature>
<dbReference type="RefSeq" id="WP_200749739.1">
    <property type="nucleotide sequence ID" value="NZ_JAEOAH010000026.1"/>
</dbReference>
<evidence type="ECO:0000313" key="6">
    <source>
        <dbReference type="EMBL" id="MBK3496250.1"/>
    </source>
</evidence>
<keyword evidence="7" id="KW-1185">Reference proteome</keyword>
<evidence type="ECO:0000256" key="4">
    <source>
        <dbReference type="ARBA" id="ARBA00023136"/>
    </source>
</evidence>
<protein>
    <submittedName>
        <fullName evidence="6">Manganese efflux pump</fullName>
    </submittedName>
</protein>
<keyword evidence="3 5" id="KW-1133">Transmembrane helix</keyword>
<accession>A0ABS1HA03</accession>
<comment type="caution">
    <text evidence="6">The sequence shown here is derived from an EMBL/GenBank/DDBJ whole genome shotgun (WGS) entry which is preliminary data.</text>
</comment>
<keyword evidence="1" id="KW-1003">Cell membrane</keyword>
<sequence>MHWITIILIGIAANIDNLGVGLAYGMKQTNIPILSNITIAIVSMIITYVAVIAGAEVIKYISPHNASLVGSFLLCGIGLWTLLSNIFSRKKPLENPEMMDRDRNRIISVKEAVPLGFALSANCLAGGIGIGANGISAMWTVISIGFFSVVMIGAGSHFGCLLQRSFISKYATAFSGLMLIGIGVFEMFN</sequence>
<dbReference type="InterPro" id="IPR003810">
    <property type="entry name" value="Mntp/YtaF"/>
</dbReference>
<dbReference type="Pfam" id="PF02659">
    <property type="entry name" value="Mntp"/>
    <property type="match status" value="2"/>
</dbReference>
<proteinExistence type="predicted"/>
<evidence type="ECO:0000313" key="7">
    <source>
        <dbReference type="Proteomes" id="UP000618943"/>
    </source>
</evidence>
<feature type="transmembrane region" description="Helical" evidence="5">
    <location>
        <begin position="137"/>
        <end position="158"/>
    </location>
</feature>
<name>A0ABS1HA03_9BACL</name>
<gene>
    <name evidence="6" type="ORF">JFL43_15540</name>
</gene>
<reference evidence="6 7" key="1">
    <citation type="submission" date="2020-12" db="EMBL/GenBank/DDBJ databases">
        <title>YIM B01967 draft genome.</title>
        <authorList>
            <person name="Yan X."/>
        </authorList>
    </citation>
    <scope>NUCLEOTIDE SEQUENCE [LARGE SCALE GENOMIC DNA]</scope>
    <source>
        <strain evidence="6 7">YIM B01967</strain>
    </source>
</reference>
<evidence type="ECO:0000256" key="2">
    <source>
        <dbReference type="ARBA" id="ARBA00022692"/>
    </source>
</evidence>
<organism evidence="6 7">
    <name type="scientific">Viridibacillus soli</name>
    <dbReference type="NCBI Taxonomy" id="2798301"/>
    <lineage>
        <taxon>Bacteria</taxon>
        <taxon>Bacillati</taxon>
        <taxon>Bacillota</taxon>
        <taxon>Bacilli</taxon>
        <taxon>Bacillales</taxon>
        <taxon>Caryophanaceae</taxon>
        <taxon>Viridibacillus</taxon>
    </lineage>
</organism>
<feature type="transmembrane region" description="Helical" evidence="5">
    <location>
        <begin position="170"/>
        <end position="188"/>
    </location>
</feature>
<evidence type="ECO:0000256" key="5">
    <source>
        <dbReference type="SAM" id="Phobius"/>
    </source>
</evidence>
<feature type="transmembrane region" description="Helical" evidence="5">
    <location>
        <begin position="109"/>
        <end position="131"/>
    </location>
</feature>
<dbReference type="EMBL" id="JAEOAH010000026">
    <property type="protein sequence ID" value="MBK3496250.1"/>
    <property type="molecule type" value="Genomic_DNA"/>
</dbReference>
<dbReference type="Proteomes" id="UP000618943">
    <property type="component" value="Unassembled WGS sequence"/>
</dbReference>
<feature type="transmembrane region" description="Helical" evidence="5">
    <location>
        <begin position="6"/>
        <end position="26"/>
    </location>
</feature>
<dbReference type="PANTHER" id="PTHR35529">
    <property type="entry name" value="MANGANESE EFFLUX PUMP MNTP-RELATED"/>
    <property type="match status" value="1"/>
</dbReference>